<dbReference type="Proteomes" id="UP000018620">
    <property type="component" value="Segment"/>
</dbReference>
<evidence type="ECO:0000256" key="1">
    <source>
        <dbReference type="SAM" id="Phobius"/>
    </source>
</evidence>
<proteinExistence type="predicted"/>
<sequence>MVAHPCGAAVMKPMSEYLLCFLYFVMVFAIGSVVWGMFIFLTN</sequence>
<name>V5KSN3_9CAUD</name>
<gene>
    <name evidence="2" type="ORF">4MG_186</name>
</gene>
<keyword evidence="1" id="KW-0472">Membrane</keyword>
<dbReference type="KEGG" id="vg:17776436"/>
<dbReference type="RefSeq" id="YP_008857402.1">
    <property type="nucleotide sequence ID" value="NC_022968.1"/>
</dbReference>
<protein>
    <submittedName>
        <fullName evidence="2">Hyphothetical protein</fullName>
    </submittedName>
</protein>
<keyword evidence="3" id="KW-1185">Reference proteome</keyword>
<keyword evidence="1" id="KW-0812">Transmembrane</keyword>
<evidence type="ECO:0000313" key="2">
    <source>
        <dbReference type="EMBL" id="AGZ17660.1"/>
    </source>
</evidence>
<accession>V5KSN3</accession>
<feature type="transmembrane region" description="Helical" evidence="1">
    <location>
        <begin position="21"/>
        <end position="41"/>
    </location>
</feature>
<evidence type="ECO:0000313" key="3">
    <source>
        <dbReference type="Proteomes" id="UP000018620"/>
    </source>
</evidence>
<dbReference type="EMBL" id="KF550303">
    <property type="protein sequence ID" value="AGZ17660.1"/>
    <property type="molecule type" value="Genomic_DNA"/>
</dbReference>
<keyword evidence="1" id="KW-1133">Transmembrane helix</keyword>
<reference evidence="2 3" key="1">
    <citation type="journal article" date="2014" name="Arch. Virol.">
        <title>Complete genome sequence of enterobacteria phage 4MG, a new member of the subgroup "PVP-SE1-like phage" of the "rV5-like viruses".</title>
        <authorList>
            <person name="Kim M."/>
            <person name="Heu S."/>
            <person name="Ryu S."/>
        </authorList>
    </citation>
    <scope>NUCLEOTIDE SEQUENCE [LARGE SCALE GENOMIC DNA]</scope>
</reference>
<organism evidence="2 3">
    <name type="scientific">Escherichia phage 4MG</name>
    <dbReference type="NCBI Taxonomy" id="1391428"/>
    <lineage>
        <taxon>Viruses</taxon>
        <taxon>Duplodnaviria</taxon>
        <taxon>Heunggongvirae</taxon>
        <taxon>Uroviricota</taxon>
        <taxon>Caudoviricetes</taxon>
        <taxon>Vequintavirinae</taxon>
        <taxon>Seunavirus</taxon>
        <taxon>Seunavirus 4MG</taxon>
    </lineage>
</organism>